<feature type="compositionally biased region" description="Acidic residues" evidence="2">
    <location>
        <begin position="333"/>
        <end position="343"/>
    </location>
</feature>
<proteinExistence type="predicted"/>
<dbReference type="PANTHER" id="PTHR37687:SF1">
    <property type="entry name" value="AGAP006772-PA"/>
    <property type="match status" value="1"/>
</dbReference>
<accession>A0ABN8ICR9</accession>
<evidence type="ECO:0000313" key="4">
    <source>
        <dbReference type="Proteomes" id="UP000837857"/>
    </source>
</evidence>
<dbReference type="PANTHER" id="PTHR37687">
    <property type="entry name" value="AGAP006772-PA"/>
    <property type="match status" value="1"/>
</dbReference>
<dbReference type="InterPro" id="IPR038875">
    <property type="entry name" value="PLA2_conodipine-like"/>
</dbReference>
<organism evidence="3 4">
    <name type="scientific">Iphiclides podalirius</name>
    <name type="common">scarce swallowtail</name>
    <dbReference type="NCBI Taxonomy" id="110791"/>
    <lineage>
        <taxon>Eukaryota</taxon>
        <taxon>Metazoa</taxon>
        <taxon>Ecdysozoa</taxon>
        <taxon>Arthropoda</taxon>
        <taxon>Hexapoda</taxon>
        <taxon>Insecta</taxon>
        <taxon>Pterygota</taxon>
        <taxon>Neoptera</taxon>
        <taxon>Endopterygota</taxon>
        <taxon>Lepidoptera</taxon>
        <taxon>Glossata</taxon>
        <taxon>Ditrysia</taxon>
        <taxon>Papilionoidea</taxon>
        <taxon>Papilionidae</taxon>
        <taxon>Papilioninae</taxon>
        <taxon>Iphiclides</taxon>
    </lineage>
</organism>
<dbReference type="Proteomes" id="UP000837857">
    <property type="component" value="Chromosome 2"/>
</dbReference>
<evidence type="ECO:0000256" key="1">
    <source>
        <dbReference type="SAM" id="Coils"/>
    </source>
</evidence>
<feature type="region of interest" description="Disordered" evidence="2">
    <location>
        <begin position="333"/>
        <end position="391"/>
    </location>
</feature>
<protein>
    <submittedName>
        <fullName evidence="3">Uncharacterized protein</fullName>
    </submittedName>
</protein>
<feature type="compositionally biased region" description="Basic and acidic residues" evidence="2">
    <location>
        <begin position="417"/>
        <end position="427"/>
    </location>
</feature>
<feature type="region of interest" description="Disordered" evidence="2">
    <location>
        <begin position="290"/>
        <end position="313"/>
    </location>
</feature>
<name>A0ABN8ICR9_9NEOP</name>
<keyword evidence="4" id="KW-1185">Reference proteome</keyword>
<sequence length="909" mass="104299">MAGAAWTVPKRYRRPRYRSGALCNPSPRPVRTDAEASGRLWNPNSAGFRVPAINALRVSTMTIRLAWVVLAVAVASSIADRADRGSSLRGALEALQRRQRGRDYGPVIPDYDALYEFVPPQAYPEPDYAVDVEDLDEEPTPKYVVKLLDEDQRPPEAYEYKVIRKKNSHFDNPDYALKKESAFRERSQHSDNDMLRNLFMDSNEVDSKKHLMPEKAESDAEYALLLGELWSKYKHNNNKPHNANADAPQGIVKLYKEKVVRKRYPNNWGPIAFKKKRSSDFDEDRTILNYDENSNRGSENVGRNYNAYDLSDNDKDDMREEYAIAFQPIDDEGLSEILDDEPYPYDSVEKRFPVSKRSSGPYYSPQKKRFAKDQNTREVSKSFRSNTGTDPKVLRDLSRIFEEPEPEIIKSPVKRSSVHDETSHEIKPPNLTILSHNDTHEYNGTHLDEDSHEQHNHAIHHPGLSGQKIEHDSNHDHHLDHAHNHEDDHSHVHIHKNGHVRGYGHEYDNHDHHDHDHRDHDKNDHDQHDHDQHDHEKTEKPITIKKKSIDWSDYFGVDKRFKKSVSFVNDLNQDRLRKQYFNTFSKEVIYPLNSYEKHINVKRNFIQPKPNEETEIQIDRAQVVGIRNDKKRNSASDNNSKLDNIDKKLRNMEGLIVDEALHFSNVGEKLDSKEEQEMKEKLLSRLAAAYSLEKMRKALKEFKQSLQTQKAVNMKLSTENEDLKSKRVAVKKEKAISTTKDVSNYIKDDEKFDDFEDEQGAGHYLNGKIEEQLSEGYMGGSGRHRTPMPSNAGSSGPCPVLAKIIQRCRGVDLLAGDRGQLFLPHCSLHQICYLCGEAPPTTCDLVFLSEADTTCEGDMSCQRAARAALMALRELHDSLADELDGECEASPCLPATLKLNIGWQRALQR</sequence>
<dbReference type="EMBL" id="OW152814">
    <property type="protein sequence ID" value="CAH2050799.1"/>
    <property type="molecule type" value="Genomic_DNA"/>
</dbReference>
<feature type="coiled-coil region" evidence="1">
    <location>
        <begin position="692"/>
        <end position="733"/>
    </location>
</feature>
<feature type="non-terminal residue" evidence="3">
    <location>
        <position position="1"/>
    </location>
</feature>
<feature type="compositionally biased region" description="Basic and acidic residues" evidence="2">
    <location>
        <begin position="503"/>
        <end position="540"/>
    </location>
</feature>
<reference evidence="3" key="1">
    <citation type="submission" date="2022-03" db="EMBL/GenBank/DDBJ databases">
        <authorList>
            <person name="Martin H S."/>
        </authorList>
    </citation>
    <scope>NUCLEOTIDE SEQUENCE</scope>
</reference>
<feature type="region of interest" description="Disordered" evidence="2">
    <location>
        <begin position="408"/>
        <end position="540"/>
    </location>
</feature>
<evidence type="ECO:0000313" key="3">
    <source>
        <dbReference type="EMBL" id="CAH2050799.1"/>
    </source>
</evidence>
<feature type="compositionally biased region" description="Basic and acidic residues" evidence="2">
    <location>
        <begin position="468"/>
        <end position="491"/>
    </location>
</feature>
<feature type="compositionally biased region" description="Basic and acidic residues" evidence="2">
    <location>
        <begin position="371"/>
        <end position="381"/>
    </location>
</feature>
<evidence type="ECO:0000256" key="2">
    <source>
        <dbReference type="SAM" id="MobiDB-lite"/>
    </source>
</evidence>
<keyword evidence="1" id="KW-0175">Coiled coil</keyword>
<feature type="compositionally biased region" description="Basic and acidic residues" evidence="2">
    <location>
        <begin position="437"/>
        <end position="456"/>
    </location>
</feature>
<feature type="compositionally biased region" description="Polar residues" evidence="2">
    <location>
        <begin position="291"/>
        <end position="303"/>
    </location>
</feature>
<gene>
    <name evidence="3" type="ORF">IPOD504_LOCUS7679</name>
</gene>